<name>A0A5J4SP37_9ZZZZ</name>
<accession>A0A5J4SP37</accession>
<evidence type="ECO:0000259" key="1">
    <source>
        <dbReference type="SMART" id="SM00635"/>
    </source>
</evidence>
<dbReference type="Gene3D" id="2.60.40.1080">
    <property type="match status" value="1"/>
</dbReference>
<feature type="domain" description="BIG2" evidence="1">
    <location>
        <begin position="26"/>
        <end position="106"/>
    </location>
</feature>
<comment type="caution">
    <text evidence="2">The sequence shown here is derived from an EMBL/GenBank/DDBJ whole genome shotgun (WGS) entry which is preliminary data.</text>
</comment>
<dbReference type="Pfam" id="PF02368">
    <property type="entry name" value="Big_2"/>
    <property type="match status" value="1"/>
</dbReference>
<dbReference type="InterPro" id="IPR003343">
    <property type="entry name" value="Big_2"/>
</dbReference>
<organism evidence="2">
    <name type="scientific">termite gut metagenome</name>
    <dbReference type="NCBI Taxonomy" id="433724"/>
    <lineage>
        <taxon>unclassified sequences</taxon>
        <taxon>metagenomes</taxon>
        <taxon>organismal metagenomes</taxon>
    </lineage>
</organism>
<evidence type="ECO:0000313" key="2">
    <source>
        <dbReference type="EMBL" id="KAA6347999.1"/>
    </source>
</evidence>
<sequence>MKTRVLIMVMSLLVIGTGGCKEKEVELTSISISPEKVWLVYEGDPYTQQLTATTAPENASNVKFTWSSGNKSVATVSPTGLVTATGIGVTQISVMAGNRHKSVGVTVMGPDDATGFYTASRSDTWVATDALGREIGTQEEYGISRTGTVGIFYFTWLGAHGYDVHEDHNEVQHPKSTDINSPYDISKMLRENASNPQYGPVHAFHHWGEPHFGYYVSTDEWVIEKHVQLIADAGVDVMITDMTNGYTYLPTLETLCRVMMRMRAQGRTTPQLACMISAAPANTLQQLYDGFYAKGLYRELWFEWKGRPLVLCPDENLSTTCRSFFTIRRAWFDSNRNGWFGDGKDKWTWGDYYPQKYGWHENAGKAEEISVAAATHPTSNIGRSYSKGSQPATPQSGKGLFFDEQWERALEVDPEFVFITGWNEWVAMRFTDGAAGSMCGKPIKQGDTYFVDQYNEEYSRDIEPMRGGFGDNYYYQMVDKIRRYKGVQALKPETNKHDVVIDGDTVDWNVVAAAYYDDKNDITARSHFGWGRIGQLVNNAGRNDFVSAKVATDGANLFFSMKTASDVVLDGAPLQLFIRTGYSESVWEGFRYRIDVEADKAELHTCTGGWNWTQTTDVPCRVKNGFIELSASLQQLGLSAGSFTIDFKWADNMPQTGDIREFMDHGDTAPNARFKYRYVFEKK</sequence>
<dbReference type="PROSITE" id="PS51257">
    <property type="entry name" value="PROKAR_LIPOPROTEIN"/>
    <property type="match status" value="1"/>
</dbReference>
<dbReference type="Gene3D" id="3.20.20.80">
    <property type="entry name" value="Glycosidases"/>
    <property type="match status" value="1"/>
</dbReference>
<dbReference type="SMART" id="SM00635">
    <property type="entry name" value="BID_2"/>
    <property type="match status" value="1"/>
</dbReference>
<dbReference type="SUPFAM" id="SSF49373">
    <property type="entry name" value="Invasin/intimin cell-adhesion fragments"/>
    <property type="match status" value="1"/>
</dbReference>
<dbReference type="EMBL" id="SNRY01000079">
    <property type="protein sequence ID" value="KAA6347999.1"/>
    <property type="molecule type" value="Genomic_DNA"/>
</dbReference>
<dbReference type="InterPro" id="IPR008964">
    <property type="entry name" value="Invasin/intimin_cell_adhesion"/>
</dbReference>
<dbReference type="AlphaFoldDB" id="A0A5J4SP37"/>
<reference evidence="2" key="1">
    <citation type="submission" date="2019-03" db="EMBL/GenBank/DDBJ databases">
        <title>Single cell metagenomics reveals metabolic interactions within the superorganism composed of flagellate Streblomastix strix and complex community of Bacteroidetes bacteria on its surface.</title>
        <authorList>
            <person name="Treitli S.C."/>
            <person name="Kolisko M."/>
            <person name="Husnik F."/>
            <person name="Keeling P."/>
            <person name="Hampl V."/>
        </authorList>
    </citation>
    <scope>NUCLEOTIDE SEQUENCE</scope>
    <source>
        <strain evidence="2">STM</strain>
    </source>
</reference>
<proteinExistence type="predicted"/>
<gene>
    <name evidence="2" type="ORF">EZS27_004536</name>
</gene>
<protein>
    <recommendedName>
        <fullName evidence="1">BIG2 domain-containing protein</fullName>
    </recommendedName>
</protein>